<gene>
    <name evidence="8" type="ORF">EUBIFOR_02423</name>
</gene>
<dbReference type="Proteomes" id="UP000004315">
    <property type="component" value="Unassembled WGS sequence"/>
</dbReference>
<dbReference type="GO" id="GO:0004519">
    <property type="term" value="F:endonuclease activity"/>
    <property type="evidence" value="ECO:0007669"/>
    <property type="project" value="UniProtKB-KW"/>
</dbReference>
<evidence type="ECO:0000256" key="1">
    <source>
        <dbReference type="ARBA" id="ARBA00006620"/>
    </source>
</evidence>
<dbReference type="GO" id="GO:0003729">
    <property type="term" value="F:mRNA binding"/>
    <property type="evidence" value="ECO:0007669"/>
    <property type="project" value="InterPro"/>
</dbReference>
<name>B7CDY8_9FIRM</name>
<accession>B7CDY8</accession>
<keyword evidence="4" id="KW-0255">Endonuclease</keyword>
<dbReference type="SUPFAM" id="SSF54786">
    <property type="entry name" value="YcfA/nrd intein domain"/>
    <property type="match status" value="1"/>
</dbReference>
<comment type="similarity">
    <text evidence="1">Belongs to the HicA mRNA interferase family.</text>
</comment>
<organism evidence="8 9">
    <name type="scientific">Holdemanella biformis DSM 3989</name>
    <dbReference type="NCBI Taxonomy" id="518637"/>
    <lineage>
        <taxon>Bacteria</taxon>
        <taxon>Bacillati</taxon>
        <taxon>Bacillota</taxon>
        <taxon>Erysipelotrichia</taxon>
        <taxon>Erysipelotrichales</taxon>
        <taxon>Erysipelotrichaceae</taxon>
        <taxon>Holdemanella</taxon>
    </lineage>
</organism>
<dbReference type="STRING" id="518637.EUBIFOR_02423"/>
<keyword evidence="3" id="KW-0540">Nuclease</keyword>
<dbReference type="Gene3D" id="3.30.920.30">
    <property type="entry name" value="Hypothetical protein"/>
    <property type="match status" value="1"/>
</dbReference>
<keyword evidence="9" id="KW-1185">Reference proteome</keyword>
<dbReference type="eggNOG" id="ENOG5032SE0">
    <property type="taxonomic scope" value="Bacteria"/>
</dbReference>
<evidence type="ECO:0000256" key="7">
    <source>
        <dbReference type="ARBA" id="ARBA00023016"/>
    </source>
</evidence>
<protein>
    <submittedName>
        <fullName evidence="8">Toxin-antitoxin system, toxin component, HicA family</fullName>
    </submittedName>
</protein>
<keyword evidence="6" id="KW-0694">RNA-binding</keyword>
<dbReference type="AlphaFoldDB" id="B7CDY8"/>
<evidence type="ECO:0000256" key="5">
    <source>
        <dbReference type="ARBA" id="ARBA00022801"/>
    </source>
</evidence>
<comment type="caution">
    <text evidence="8">The sequence shown here is derived from an EMBL/GenBank/DDBJ whole genome shotgun (WGS) entry which is preliminary data.</text>
</comment>
<dbReference type="HOGENOM" id="CLU_164851_1_1_9"/>
<dbReference type="InterPro" id="IPR012933">
    <property type="entry name" value="HicA_mRNA_interferase"/>
</dbReference>
<dbReference type="GO" id="GO:0016787">
    <property type="term" value="F:hydrolase activity"/>
    <property type="evidence" value="ECO:0007669"/>
    <property type="project" value="UniProtKB-KW"/>
</dbReference>
<evidence type="ECO:0000313" key="8">
    <source>
        <dbReference type="EMBL" id="EEC89021.1"/>
    </source>
</evidence>
<reference evidence="8 9" key="1">
    <citation type="submission" date="2008-11" db="EMBL/GenBank/DDBJ databases">
        <title>Draft genome sequence of Eubacterium biforme (DSM 3989).</title>
        <authorList>
            <person name="Sudarsanam P."/>
            <person name="Ley R."/>
            <person name="Guruge J."/>
            <person name="Turnbaugh P.J."/>
            <person name="Mahowald M."/>
            <person name="Liep D."/>
            <person name="Gordon J."/>
        </authorList>
    </citation>
    <scope>NUCLEOTIDE SEQUENCE [LARGE SCALE GENOMIC DNA]</scope>
    <source>
        <strain evidence="8 9">DSM 3989</strain>
    </source>
</reference>
<dbReference type="InterPro" id="IPR038570">
    <property type="entry name" value="HicA_sf"/>
</dbReference>
<evidence type="ECO:0000256" key="6">
    <source>
        <dbReference type="ARBA" id="ARBA00022884"/>
    </source>
</evidence>
<keyword evidence="5" id="KW-0378">Hydrolase</keyword>
<sequence>MIDTKYDTKYNGGEKMSSWDKLLKRFLELDHDIRFEEIVKVMKEYGYEIKQPKGGSSHYSFVKPGCSRIVIPRHKPIKKVYVKMIKKVIEEEMKEYESRTQILHESVVSYGNC</sequence>
<evidence type="ECO:0000313" key="9">
    <source>
        <dbReference type="Proteomes" id="UP000004315"/>
    </source>
</evidence>
<evidence type="ECO:0000256" key="4">
    <source>
        <dbReference type="ARBA" id="ARBA00022759"/>
    </source>
</evidence>
<dbReference type="EMBL" id="ABYT01000128">
    <property type="protein sequence ID" value="EEC89021.1"/>
    <property type="molecule type" value="Genomic_DNA"/>
</dbReference>
<keyword evidence="7" id="KW-0346">Stress response</keyword>
<evidence type="ECO:0000256" key="3">
    <source>
        <dbReference type="ARBA" id="ARBA00022722"/>
    </source>
</evidence>
<proteinExistence type="inferred from homology"/>
<dbReference type="Pfam" id="PF07927">
    <property type="entry name" value="HicA_toxin"/>
    <property type="match status" value="1"/>
</dbReference>
<evidence type="ECO:0000256" key="2">
    <source>
        <dbReference type="ARBA" id="ARBA00022649"/>
    </source>
</evidence>
<keyword evidence="2" id="KW-1277">Toxin-antitoxin system</keyword>